<dbReference type="InterPro" id="IPR036188">
    <property type="entry name" value="FAD/NAD-bd_sf"/>
</dbReference>
<proteinExistence type="predicted"/>
<evidence type="ECO:0000256" key="4">
    <source>
        <dbReference type="ARBA" id="ARBA00023002"/>
    </source>
</evidence>
<accession>A0A9W6RP64</accession>
<dbReference type="GO" id="GO:0016651">
    <property type="term" value="F:oxidoreductase activity, acting on NAD(P)H"/>
    <property type="evidence" value="ECO:0007669"/>
    <property type="project" value="TreeGrafter"/>
</dbReference>
<feature type="domain" description="FAD/NAD(P)-binding" evidence="5">
    <location>
        <begin position="4"/>
        <end position="294"/>
    </location>
</feature>
<keyword evidence="2" id="KW-0285">Flavoprotein</keyword>
<dbReference type="PANTHER" id="PTHR43557:SF2">
    <property type="entry name" value="RIESKE DOMAIN-CONTAINING PROTEIN-RELATED"/>
    <property type="match status" value="1"/>
</dbReference>
<dbReference type="SUPFAM" id="SSF51905">
    <property type="entry name" value="FAD/NAD(P)-binding domain"/>
    <property type="match status" value="2"/>
</dbReference>
<dbReference type="Pfam" id="PF07992">
    <property type="entry name" value="Pyr_redox_2"/>
    <property type="match status" value="1"/>
</dbReference>
<comment type="cofactor">
    <cofactor evidence="1">
        <name>FAD</name>
        <dbReference type="ChEBI" id="CHEBI:57692"/>
    </cofactor>
</comment>
<dbReference type="Pfam" id="PF14759">
    <property type="entry name" value="Reductase_C"/>
    <property type="match status" value="1"/>
</dbReference>
<dbReference type="PANTHER" id="PTHR43557">
    <property type="entry name" value="APOPTOSIS-INDUCING FACTOR 1"/>
    <property type="match status" value="1"/>
</dbReference>
<dbReference type="InterPro" id="IPR023753">
    <property type="entry name" value="FAD/NAD-binding_dom"/>
</dbReference>
<dbReference type="Gene3D" id="3.50.50.60">
    <property type="entry name" value="FAD/NAD(P)-binding domain"/>
    <property type="match status" value="2"/>
</dbReference>
<dbReference type="PRINTS" id="PR00411">
    <property type="entry name" value="PNDRDTASEI"/>
</dbReference>
<dbReference type="InterPro" id="IPR050446">
    <property type="entry name" value="FAD-oxidoreductase/Apoptosis"/>
</dbReference>
<evidence type="ECO:0000313" key="8">
    <source>
        <dbReference type="Proteomes" id="UP001165135"/>
    </source>
</evidence>
<organism evidence="7 8">
    <name type="scientific">Actinoallomurus iriomotensis</name>
    <dbReference type="NCBI Taxonomy" id="478107"/>
    <lineage>
        <taxon>Bacteria</taxon>
        <taxon>Bacillati</taxon>
        <taxon>Actinomycetota</taxon>
        <taxon>Actinomycetes</taxon>
        <taxon>Streptosporangiales</taxon>
        <taxon>Thermomonosporaceae</taxon>
        <taxon>Actinoallomurus</taxon>
    </lineage>
</organism>
<dbReference type="RefSeq" id="WP_285630400.1">
    <property type="nucleotide sequence ID" value="NZ_BSTJ01000011.1"/>
</dbReference>
<dbReference type="Proteomes" id="UP001165135">
    <property type="component" value="Unassembled WGS sequence"/>
</dbReference>
<dbReference type="InterPro" id="IPR016156">
    <property type="entry name" value="FAD/NAD-linked_Rdtase_dimer_sf"/>
</dbReference>
<evidence type="ECO:0000256" key="2">
    <source>
        <dbReference type="ARBA" id="ARBA00022630"/>
    </source>
</evidence>
<keyword evidence="4" id="KW-0560">Oxidoreductase</keyword>
<evidence type="ECO:0000256" key="3">
    <source>
        <dbReference type="ARBA" id="ARBA00022827"/>
    </source>
</evidence>
<dbReference type="GO" id="GO:0005737">
    <property type="term" value="C:cytoplasm"/>
    <property type="evidence" value="ECO:0007669"/>
    <property type="project" value="TreeGrafter"/>
</dbReference>
<dbReference type="PRINTS" id="PR00368">
    <property type="entry name" value="FADPNR"/>
</dbReference>
<comment type="caution">
    <text evidence="7">The sequence shown here is derived from an EMBL/GenBank/DDBJ whole genome shotgun (WGS) entry which is preliminary data.</text>
</comment>
<dbReference type="AlphaFoldDB" id="A0A9W6RP64"/>
<dbReference type="SUPFAM" id="SSF55424">
    <property type="entry name" value="FAD/NAD-linked reductases, dimerisation (C-terminal) domain"/>
    <property type="match status" value="1"/>
</dbReference>
<dbReference type="InterPro" id="IPR028202">
    <property type="entry name" value="Reductase_C"/>
</dbReference>
<gene>
    <name evidence="7" type="ORF">Airi01_075100</name>
</gene>
<evidence type="ECO:0000259" key="5">
    <source>
        <dbReference type="Pfam" id="PF07992"/>
    </source>
</evidence>
<evidence type="ECO:0000259" key="6">
    <source>
        <dbReference type="Pfam" id="PF14759"/>
    </source>
</evidence>
<name>A0A9W6RP64_9ACTN</name>
<evidence type="ECO:0000256" key="1">
    <source>
        <dbReference type="ARBA" id="ARBA00001974"/>
    </source>
</evidence>
<evidence type="ECO:0000313" key="7">
    <source>
        <dbReference type="EMBL" id="GLY79243.1"/>
    </source>
</evidence>
<reference evidence="7" key="1">
    <citation type="submission" date="2023-03" db="EMBL/GenBank/DDBJ databases">
        <title>Actinoallomurus iriomotensis NBRC 103681.</title>
        <authorList>
            <person name="Ichikawa N."/>
            <person name="Sato H."/>
            <person name="Tonouchi N."/>
        </authorList>
    </citation>
    <scope>NUCLEOTIDE SEQUENCE</scope>
    <source>
        <strain evidence="7">NBRC 103681</strain>
    </source>
</reference>
<protein>
    <submittedName>
        <fullName evidence="7">Ferredoxin reductase</fullName>
    </submittedName>
</protein>
<dbReference type="EMBL" id="BSTJ01000011">
    <property type="protein sequence ID" value="GLY79243.1"/>
    <property type="molecule type" value="Genomic_DNA"/>
</dbReference>
<sequence length="392" mass="41616">MRGVIIVGASVAGVSVAESLREHGYSGPIRLFGAEGRLPYDRPPLSKALLRADAPDDPPPLRPRSWYEANDVGLSLGHRATGLVTDPHGVVLDENDLVTADHLVVATGARARRLPGVDGPGVHYLRDHDDARRLRAALGGSGRLVVLGAGFIGLEVAAAAVDRGWQVTVLEREPGPLARVLGPRAGALCVRPHLVRGTDLRFGAAVAETCPEGIRLEDGSVVPADLVVVGAGAVPNTGWLSGSGVEVSDGVVCDAHGRTSVPGIWAVGDVARWRNELTGRHQRVEQWTSARDQAALVARAIATGDSQGWATPPYFWSDLFEHKVQFCGHASPDSTVWTAQNGNRTLALFGRAERLEAVLTVDAPRLLGLGRRRLAERGGWDEAVAWAKEAMA</sequence>
<feature type="domain" description="Reductase C-terminal" evidence="6">
    <location>
        <begin position="314"/>
        <end position="383"/>
    </location>
</feature>
<keyword evidence="3" id="KW-0274">FAD</keyword>
<dbReference type="Gene3D" id="3.30.390.30">
    <property type="match status" value="1"/>
</dbReference>